<dbReference type="PRINTS" id="PR00885">
    <property type="entry name" value="BCTERIALGSPH"/>
</dbReference>
<evidence type="ECO:0000256" key="5">
    <source>
        <dbReference type="ARBA" id="ARBA00023136"/>
    </source>
</evidence>
<sequence>MNKKFFKITTIHKQSGFTLIELMVVIAIIGILAAIGVPKYGSYLDRSEASACVGELNSYRTLSIAEASLGEGAPEFSFQSCAENTDVDELFTVFAGAADIELSETIEVLTQDRQETVYVSGDGIISMADGE</sequence>
<evidence type="ECO:0000256" key="1">
    <source>
        <dbReference type="ARBA" id="ARBA00004167"/>
    </source>
</evidence>
<evidence type="ECO:0000256" key="6">
    <source>
        <dbReference type="SAM" id="Phobius"/>
    </source>
</evidence>
<keyword evidence="4 6" id="KW-1133">Transmembrane helix</keyword>
<proteinExistence type="predicted"/>
<evidence type="ECO:0000256" key="4">
    <source>
        <dbReference type="ARBA" id="ARBA00022989"/>
    </source>
</evidence>
<protein>
    <submittedName>
        <fullName evidence="7">Uncharacterized protein</fullName>
    </submittedName>
</protein>
<dbReference type="AlphaFoldDB" id="A0A3D0KJ72"/>
<evidence type="ECO:0000256" key="2">
    <source>
        <dbReference type="ARBA" id="ARBA00022481"/>
    </source>
</evidence>
<dbReference type="InterPro" id="IPR002416">
    <property type="entry name" value="T2SS_protein-GspH"/>
</dbReference>
<gene>
    <name evidence="7" type="ORF">DEO68_15970</name>
</gene>
<dbReference type="InterPro" id="IPR012902">
    <property type="entry name" value="N_methyl_site"/>
</dbReference>
<dbReference type="Pfam" id="PF07963">
    <property type="entry name" value="N_methyl"/>
    <property type="match status" value="1"/>
</dbReference>
<dbReference type="EMBL" id="DOTR01000089">
    <property type="protein sequence ID" value="HCA03622.1"/>
    <property type="molecule type" value="Genomic_DNA"/>
</dbReference>
<keyword evidence="3 6" id="KW-0812">Transmembrane</keyword>
<organism evidence="7">
    <name type="scientific">Halomonas campaniensis</name>
    <dbReference type="NCBI Taxonomy" id="213554"/>
    <lineage>
        <taxon>Bacteria</taxon>
        <taxon>Pseudomonadati</taxon>
        <taxon>Pseudomonadota</taxon>
        <taxon>Gammaproteobacteria</taxon>
        <taxon>Oceanospirillales</taxon>
        <taxon>Halomonadaceae</taxon>
        <taxon>Halomonas</taxon>
    </lineage>
</organism>
<dbReference type="PANTHER" id="PTHR30093">
    <property type="entry name" value="GENERAL SECRETION PATHWAY PROTEIN G"/>
    <property type="match status" value="1"/>
</dbReference>
<accession>A0A3D0KJ72</accession>
<comment type="subcellular location">
    <subcellularLocation>
        <location evidence="1">Membrane</location>
        <topology evidence="1">Single-pass membrane protein</topology>
    </subcellularLocation>
</comment>
<dbReference type="PANTHER" id="PTHR30093:SF44">
    <property type="entry name" value="TYPE II SECRETION SYSTEM CORE PROTEIN G"/>
    <property type="match status" value="1"/>
</dbReference>
<dbReference type="GO" id="GO:0015628">
    <property type="term" value="P:protein secretion by the type II secretion system"/>
    <property type="evidence" value="ECO:0007669"/>
    <property type="project" value="InterPro"/>
</dbReference>
<feature type="transmembrane region" description="Helical" evidence="6">
    <location>
        <begin position="16"/>
        <end position="37"/>
    </location>
</feature>
<reference evidence="7" key="1">
    <citation type="journal article" date="2018" name="Nat. Biotechnol.">
        <title>A standardized bacterial taxonomy based on genome phylogeny substantially revises the tree of life.</title>
        <authorList>
            <person name="Parks D.H."/>
            <person name="Chuvochina M."/>
            <person name="Waite D.W."/>
            <person name="Rinke C."/>
            <person name="Skarshewski A."/>
            <person name="Chaumeil P.A."/>
            <person name="Hugenholtz P."/>
        </authorList>
    </citation>
    <scope>NUCLEOTIDE SEQUENCE [LARGE SCALE GENOMIC DNA]</scope>
    <source>
        <strain evidence="7">UBA11284</strain>
    </source>
</reference>
<comment type="caution">
    <text evidence="7">The sequence shown here is derived from an EMBL/GenBank/DDBJ whole genome shotgun (WGS) entry which is preliminary data.</text>
</comment>
<dbReference type="InterPro" id="IPR045584">
    <property type="entry name" value="Pilin-like"/>
</dbReference>
<dbReference type="Gene3D" id="3.30.700.10">
    <property type="entry name" value="Glycoprotein, Type 4 Pilin"/>
    <property type="match status" value="1"/>
</dbReference>
<keyword evidence="2" id="KW-0488">Methylation</keyword>
<evidence type="ECO:0000256" key="3">
    <source>
        <dbReference type="ARBA" id="ARBA00022692"/>
    </source>
</evidence>
<dbReference type="NCBIfam" id="TIGR02532">
    <property type="entry name" value="IV_pilin_GFxxxE"/>
    <property type="match status" value="1"/>
</dbReference>
<dbReference type="GO" id="GO:0015627">
    <property type="term" value="C:type II protein secretion system complex"/>
    <property type="evidence" value="ECO:0007669"/>
    <property type="project" value="InterPro"/>
</dbReference>
<keyword evidence="5 6" id="KW-0472">Membrane</keyword>
<evidence type="ECO:0000313" key="7">
    <source>
        <dbReference type="EMBL" id="HCA03622.1"/>
    </source>
</evidence>
<dbReference type="SUPFAM" id="SSF54523">
    <property type="entry name" value="Pili subunits"/>
    <property type="match status" value="1"/>
</dbReference>
<dbReference type="PROSITE" id="PS00409">
    <property type="entry name" value="PROKAR_NTER_METHYL"/>
    <property type="match status" value="1"/>
</dbReference>
<name>A0A3D0KJ72_9GAMM</name>
<dbReference type="GO" id="GO:0016020">
    <property type="term" value="C:membrane"/>
    <property type="evidence" value="ECO:0007669"/>
    <property type="project" value="UniProtKB-SubCell"/>
</dbReference>